<dbReference type="STRING" id="990288.Atc_1359"/>
<gene>
    <name evidence="2" type="ordered locus">Atc_1359</name>
</gene>
<dbReference type="HOGENOM" id="CLU_3021299_0_0_6"/>
<protein>
    <submittedName>
        <fullName evidence="2">Uncharacterized protein</fullName>
    </submittedName>
</protein>
<dbReference type="RefSeq" id="WP_014002844.1">
    <property type="nucleotide sequence ID" value="NC_015850.1"/>
</dbReference>
<evidence type="ECO:0000256" key="1">
    <source>
        <dbReference type="SAM" id="Phobius"/>
    </source>
</evidence>
<dbReference type="GeneID" id="92933223"/>
<keyword evidence="3" id="KW-1185">Reference proteome</keyword>
<dbReference type="KEGG" id="acu:Atc_1359"/>
<keyword evidence="1" id="KW-1133">Transmembrane helix</keyword>
<reference evidence="2 3" key="1">
    <citation type="journal article" date="2011" name="J. Genet. Genomics">
        <title>Unraveling the Acidithiobacillus caldus complete genome and its central metabolisms for carbon assimilation.</title>
        <authorList>
            <person name="You X.Y."/>
            <person name="Guo X."/>
            <person name="Zheng H.J."/>
            <person name="Zhang M.J."/>
            <person name="Liu L.J."/>
            <person name="Zhu Y.Q."/>
            <person name="Zhu B."/>
            <person name="Wang S.Y."/>
            <person name="Zhao G.P."/>
            <person name="Poetsch A."/>
            <person name="Jiang C.Y."/>
            <person name="Liu S.J."/>
        </authorList>
    </citation>
    <scope>NUCLEOTIDE SEQUENCE [LARGE SCALE GENOMIC DNA]</scope>
    <source>
        <strain evidence="2 3">SM-1</strain>
    </source>
</reference>
<organism evidence="2 3">
    <name type="scientific">Acidithiobacillus caldus (strain SM-1)</name>
    <dbReference type="NCBI Taxonomy" id="990288"/>
    <lineage>
        <taxon>Bacteria</taxon>
        <taxon>Pseudomonadati</taxon>
        <taxon>Pseudomonadota</taxon>
        <taxon>Acidithiobacillia</taxon>
        <taxon>Acidithiobacillales</taxon>
        <taxon>Acidithiobacillaceae</taxon>
        <taxon>Acidithiobacillus</taxon>
    </lineage>
</organism>
<proteinExistence type="predicted"/>
<feature type="transmembrane region" description="Helical" evidence="1">
    <location>
        <begin position="12"/>
        <end position="29"/>
    </location>
</feature>
<evidence type="ECO:0000313" key="3">
    <source>
        <dbReference type="Proteomes" id="UP000006135"/>
    </source>
</evidence>
<evidence type="ECO:0000313" key="2">
    <source>
        <dbReference type="EMBL" id="AEK58008.1"/>
    </source>
</evidence>
<dbReference type="Proteomes" id="UP000006135">
    <property type="component" value="Chromosome"/>
</dbReference>
<dbReference type="AlphaFoldDB" id="F9ZP13"/>
<feature type="transmembrane region" description="Helical" evidence="1">
    <location>
        <begin position="35"/>
        <end position="54"/>
    </location>
</feature>
<sequence>MRALWKTLFGDRYTVAVVLLTLVLNYALLRSPWAYVAAYTFPAILMAGIVWMAWRQGE</sequence>
<name>F9ZP13_ACICS</name>
<accession>F9ZP13</accession>
<keyword evidence="1" id="KW-0472">Membrane</keyword>
<keyword evidence="1" id="KW-0812">Transmembrane</keyword>
<dbReference type="EMBL" id="CP002573">
    <property type="protein sequence ID" value="AEK58008.1"/>
    <property type="molecule type" value="Genomic_DNA"/>
</dbReference>